<feature type="compositionally biased region" description="Basic residues" evidence="1">
    <location>
        <begin position="618"/>
        <end position="638"/>
    </location>
</feature>
<dbReference type="Gene3D" id="2.30.30.140">
    <property type="match status" value="1"/>
</dbReference>
<dbReference type="CTD" id="42687"/>
<feature type="compositionally biased region" description="Polar residues" evidence="1">
    <location>
        <begin position="542"/>
        <end position="555"/>
    </location>
</feature>
<feature type="domain" description="BAH" evidence="2">
    <location>
        <begin position="1137"/>
        <end position="1254"/>
    </location>
</feature>
<dbReference type="STRING" id="121845.A0A1S3D1F3"/>
<evidence type="ECO:0000259" key="2">
    <source>
        <dbReference type="PROSITE" id="PS51038"/>
    </source>
</evidence>
<dbReference type="Pfam" id="PF01426">
    <property type="entry name" value="BAH"/>
    <property type="match status" value="1"/>
</dbReference>
<dbReference type="InterPro" id="IPR048924">
    <property type="entry name" value="BAHCC1-like_Tudor"/>
</dbReference>
<feature type="compositionally biased region" description="Basic and acidic residues" evidence="1">
    <location>
        <begin position="576"/>
        <end position="589"/>
    </location>
</feature>
<dbReference type="InterPro" id="IPR001025">
    <property type="entry name" value="BAH_dom"/>
</dbReference>
<feature type="compositionally biased region" description="Polar residues" evidence="1">
    <location>
        <begin position="31"/>
        <end position="40"/>
    </location>
</feature>
<evidence type="ECO:0000313" key="3">
    <source>
        <dbReference type="Proteomes" id="UP000079169"/>
    </source>
</evidence>
<feature type="region of interest" description="Disordered" evidence="1">
    <location>
        <begin position="307"/>
        <end position="405"/>
    </location>
</feature>
<dbReference type="PROSITE" id="PS51038">
    <property type="entry name" value="BAH"/>
    <property type="match status" value="1"/>
</dbReference>
<feature type="compositionally biased region" description="Basic and acidic residues" evidence="1">
    <location>
        <begin position="1047"/>
        <end position="1077"/>
    </location>
</feature>
<feature type="region of interest" description="Disordered" evidence="1">
    <location>
        <begin position="747"/>
        <end position="768"/>
    </location>
</feature>
<dbReference type="PANTHER" id="PTHR12505:SF24">
    <property type="entry name" value="PROTEIN WINGED EYE"/>
    <property type="match status" value="1"/>
</dbReference>
<feature type="compositionally biased region" description="Low complexity" evidence="1">
    <location>
        <begin position="640"/>
        <end position="651"/>
    </location>
</feature>
<organism evidence="3 4">
    <name type="scientific">Diaphorina citri</name>
    <name type="common">Asian citrus psyllid</name>
    <dbReference type="NCBI Taxonomy" id="121845"/>
    <lineage>
        <taxon>Eukaryota</taxon>
        <taxon>Metazoa</taxon>
        <taxon>Ecdysozoa</taxon>
        <taxon>Arthropoda</taxon>
        <taxon>Hexapoda</taxon>
        <taxon>Insecta</taxon>
        <taxon>Pterygota</taxon>
        <taxon>Neoptera</taxon>
        <taxon>Paraneoptera</taxon>
        <taxon>Hemiptera</taxon>
        <taxon>Sternorrhyncha</taxon>
        <taxon>Psylloidea</taxon>
        <taxon>Psyllidae</taxon>
        <taxon>Diaphorininae</taxon>
        <taxon>Diaphorina</taxon>
    </lineage>
</organism>
<dbReference type="SMART" id="SM00439">
    <property type="entry name" value="BAH"/>
    <property type="match status" value="1"/>
</dbReference>
<protein>
    <submittedName>
        <fullName evidence="4">Trinucleotide repeat-containing gene 18 protein</fullName>
    </submittedName>
</protein>
<dbReference type="PANTHER" id="PTHR12505">
    <property type="entry name" value="PHD FINGER TRANSCRIPTION FACTOR"/>
    <property type="match status" value="1"/>
</dbReference>
<dbReference type="GO" id="GO:0003677">
    <property type="term" value="F:DNA binding"/>
    <property type="evidence" value="ECO:0007669"/>
    <property type="project" value="InterPro"/>
</dbReference>
<feature type="region of interest" description="Disordered" evidence="1">
    <location>
        <begin position="798"/>
        <end position="1098"/>
    </location>
</feature>
<dbReference type="RefSeq" id="XP_008472248.2">
    <property type="nucleotide sequence ID" value="XM_008474026.2"/>
</dbReference>
<keyword evidence="3" id="KW-1185">Reference proteome</keyword>
<dbReference type="InterPro" id="IPR017956">
    <property type="entry name" value="AT_hook_DNA-bd_motif"/>
</dbReference>
<feature type="compositionally biased region" description="Basic and acidic residues" evidence="1">
    <location>
        <begin position="801"/>
        <end position="936"/>
    </location>
</feature>
<dbReference type="KEGG" id="dci:103509409"/>
<dbReference type="Gene3D" id="2.30.30.490">
    <property type="match status" value="1"/>
</dbReference>
<dbReference type="SMART" id="SM00384">
    <property type="entry name" value="AT_hook"/>
    <property type="match status" value="2"/>
</dbReference>
<feature type="compositionally biased region" description="Basic residues" evidence="1">
    <location>
        <begin position="190"/>
        <end position="199"/>
    </location>
</feature>
<feature type="compositionally biased region" description="Basic and acidic residues" evidence="1">
    <location>
        <begin position="948"/>
        <end position="965"/>
    </location>
</feature>
<dbReference type="GO" id="GO:0003682">
    <property type="term" value="F:chromatin binding"/>
    <property type="evidence" value="ECO:0007669"/>
    <property type="project" value="InterPro"/>
</dbReference>
<dbReference type="GeneID" id="103509409"/>
<reference evidence="4" key="1">
    <citation type="submission" date="2025-08" db="UniProtKB">
        <authorList>
            <consortium name="RefSeq"/>
        </authorList>
    </citation>
    <scope>IDENTIFICATION</scope>
</reference>
<evidence type="ECO:0000256" key="1">
    <source>
        <dbReference type="SAM" id="MobiDB-lite"/>
    </source>
</evidence>
<feature type="compositionally biased region" description="Polar residues" evidence="1">
    <location>
        <begin position="106"/>
        <end position="120"/>
    </location>
</feature>
<proteinExistence type="predicted"/>
<sequence length="1264" mass="141778">METRKLLAEIQREFREAQKELTRLTPKKSPHTPNSDSSGGLSWKTVPEGAAGTGCVKRKPGRPRKADKDVESLKHSGKKVRDMINDRPVSPTKQSKDRPDLPRTKLSLTMPATPSSCSGTKQRRSESPVPQVKVQPSPPVLTPFSPLDETESSRPPTLVAHKRHCIGPTNTGSGFYKRRTVHDDKLNIMCRKRGRPPKKHPPEPPIPEPPVKKPTKPNFVSIVLANKNKQLKSLFDEDSSDYKPNKIRPKLKAEAKVKTSIVRDDSDEDVLSDLEDAPLSITVRKPSLAAASTHVKKIKPAALCAEEAEKKAGSQEPPPVSSVSVKKAHETPDLWTKNSKKANGQEPTAVKKAPSHETPDLWTKNGKKANGQEPTAAKKAPSPEVQSKNRPPCVRKRRRKRRAVKSRLLYAGQLTAISPPDIYGVQLDGERAHRPNIYSQEEVLNDVILEVKPAQSSVKPGKRMCAYWSQQYRCLYPGVVVSETSTSSSGTTTFVNVEFDDGDSGSINVEDIRNLPQDFPLMTYENPLLTLGAATKRKRRNSSTSVDETGPTTKQIKLDATILEENEEEGGGGQGEEEKLDTTRGDKTVELSSDTTVHVKTKQHKIKKRKRSREEKREHKKHKKHKHKHRHKEKRRRSSSTELSNSGGSSVTEEKESEPPETSRPNPTTNEHIKIAIKPIAEIVHKLESDSGDALKITVKKDVTCETLLVSEMNGKVVEKKVLETKVLDKKVGEKILSASLVDEVDTESNDSQVRSDVTEQVEDKAGDMKEDVEKVTRNGDVGTHESLVLTINTSTPCPKIVRDEGRRSLEDGEKPRKSVEDKEKSRKSLEEKEARRKSLEEKEARRKYLEEKEAKEARRKSLEEKEARRKSLEEKEARRKSMEEKEKAQKSSEDAEKARKALEEATRKSLEDKEKIRKSLEHEASRKSVEAEATSKVDSLLTNSENMETREPSTDSKLEEDQVRKDKKTKTHTKACPPSEESKPKSNPSSSTETVPSKPSKSDEPKNQQKEKKPEKANKKEAKVSVAEKSKSDPEHASLEPQLAEEASKESKPECVPKSSNSDEPKNQQKVKDEPKARKKGSKAKERQSSVDAKSTMTHFLPEKQLWDWAGTSYKKCTTKKKGRKQFYKSIQRGDESLSVGDCAVFLSTETDQPYIGKIDGFWESYASMNVRVKWFYHPEETVGCPDTLPCYHGALFEACHFDENDIQTISHKCQVLPLEEYEAKLAQTNDSTDMYYLAGLYDHINRKIHLEPGVEPRTGAAN</sequence>
<feature type="compositionally biased region" description="Basic and acidic residues" evidence="1">
    <location>
        <begin position="94"/>
        <end position="103"/>
    </location>
</feature>
<feature type="compositionally biased region" description="Basic residues" evidence="1">
    <location>
        <begin position="393"/>
        <end position="405"/>
    </location>
</feature>
<dbReference type="Pfam" id="PF24912">
    <property type="entry name" value="SH3_TNRC18"/>
    <property type="match status" value="1"/>
</dbReference>
<feature type="region of interest" description="Disordered" evidence="1">
    <location>
        <begin position="17"/>
        <end position="216"/>
    </location>
</feature>
<feature type="compositionally biased region" description="Polar residues" evidence="1">
    <location>
        <begin position="937"/>
        <end position="947"/>
    </location>
</feature>
<dbReference type="PaxDb" id="121845-A0A1S3D1F3"/>
<dbReference type="InterPro" id="IPR043151">
    <property type="entry name" value="BAH_sf"/>
</dbReference>
<dbReference type="Proteomes" id="UP000079169">
    <property type="component" value="Unplaced"/>
</dbReference>
<feature type="region of interest" description="Disordered" evidence="1">
    <location>
        <begin position="532"/>
        <end position="674"/>
    </location>
</feature>
<feature type="compositionally biased region" description="Basic and acidic residues" evidence="1">
    <location>
        <begin position="64"/>
        <end position="85"/>
    </location>
</feature>
<name>A0A1S3D1F3_DIACI</name>
<dbReference type="AlphaFoldDB" id="A0A1S3D1F3"/>
<evidence type="ECO:0000313" key="4">
    <source>
        <dbReference type="RefSeq" id="XP_008472248.2"/>
    </source>
</evidence>
<dbReference type="Pfam" id="PF21744">
    <property type="entry name" value="BAHCC1-like_Tudor"/>
    <property type="match status" value="1"/>
</dbReference>
<feature type="compositionally biased region" description="Basic and acidic residues" evidence="1">
    <location>
        <begin position="1001"/>
        <end position="1039"/>
    </location>
</feature>
<gene>
    <name evidence="4" type="primary">LOC103509409</name>
</gene>
<dbReference type="InterPro" id="IPR056841">
    <property type="entry name" value="TNRC18_BAHCC1-like_SH3"/>
</dbReference>
<dbReference type="InterPro" id="IPR052429">
    <property type="entry name" value="BAH_domain_protein"/>
</dbReference>
<accession>A0A1S3D1F3</accession>
<feature type="compositionally biased region" description="Basic residues" evidence="1">
    <location>
        <begin position="599"/>
        <end position="611"/>
    </location>
</feature>
<dbReference type="CDD" id="cd06503">
    <property type="entry name" value="ATP-synt_Fo_b"/>
    <property type="match status" value="1"/>
</dbReference>